<dbReference type="AlphaFoldDB" id="A0A1M7DX16"/>
<sequence>MGQATLGVGACGEYSELKQSSLARFEGVAAGFFLLDSRKILFS</sequence>
<accession>A0A1M7DX16</accession>
<proteinExistence type="predicted"/>
<protein>
    <submittedName>
        <fullName evidence="1">Uncharacterized protein</fullName>
    </submittedName>
</protein>
<name>A0A1M7DX16_9RHOB</name>
<evidence type="ECO:0000313" key="2">
    <source>
        <dbReference type="Proteomes" id="UP000322545"/>
    </source>
</evidence>
<dbReference type="EMBL" id="FRCB01000003">
    <property type="protein sequence ID" value="SHL83987.1"/>
    <property type="molecule type" value="Genomic_DNA"/>
</dbReference>
<organism evidence="1 2">
    <name type="scientific">Roseovarius litoreus</name>
    <dbReference type="NCBI Taxonomy" id="1155722"/>
    <lineage>
        <taxon>Bacteria</taxon>
        <taxon>Pseudomonadati</taxon>
        <taxon>Pseudomonadota</taxon>
        <taxon>Alphaproteobacteria</taxon>
        <taxon>Rhodobacterales</taxon>
        <taxon>Roseobacteraceae</taxon>
        <taxon>Roseovarius</taxon>
    </lineage>
</organism>
<evidence type="ECO:0000313" key="1">
    <source>
        <dbReference type="EMBL" id="SHL83987.1"/>
    </source>
</evidence>
<dbReference type="Proteomes" id="UP000322545">
    <property type="component" value="Unassembled WGS sequence"/>
</dbReference>
<reference evidence="1 2" key="1">
    <citation type="submission" date="2016-11" db="EMBL/GenBank/DDBJ databases">
        <authorList>
            <person name="Varghese N."/>
            <person name="Submissions S."/>
        </authorList>
    </citation>
    <scope>NUCLEOTIDE SEQUENCE [LARGE SCALE GENOMIC DNA]</scope>
    <source>
        <strain evidence="1 2">DSM 28249</strain>
    </source>
</reference>
<keyword evidence="2" id="KW-1185">Reference proteome</keyword>
<gene>
    <name evidence="1" type="ORF">SAMN05443432_10399</name>
</gene>